<dbReference type="AlphaFoldDB" id="A0A1F7YVA3"/>
<evidence type="ECO:0008006" key="8">
    <source>
        <dbReference type="Google" id="ProtNLM"/>
    </source>
</evidence>
<proteinExistence type="predicted"/>
<comment type="caution">
    <text evidence="6">The sequence shown here is derived from an EMBL/GenBank/DDBJ whole genome shotgun (WGS) entry which is preliminary data.</text>
</comment>
<organism evidence="6 7">
    <name type="scientific">Candidatus Woesebacteria bacterium RIFCSPHIGHO2_01_FULL_44_21</name>
    <dbReference type="NCBI Taxonomy" id="1802503"/>
    <lineage>
        <taxon>Bacteria</taxon>
        <taxon>Candidatus Woeseibacteriota</taxon>
    </lineage>
</organism>
<name>A0A1F7YVA3_9BACT</name>
<dbReference type="GO" id="GO:0071555">
    <property type="term" value="P:cell wall organization"/>
    <property type="evidence" value="ECO:0007669"/>
    <property type="project" value="TreeGrafter"/>
</dbReference>
<feature type="domain" description="Penicillin-binding protein transpeptidase" evidence="4">
    <location>
        <begin position="276"/>
        <end position="577"/>
    </location>
</feature>
<dbReference type="InterPro" id="IPR036138">
    <property type="entry name" value="PBP_dimer_sf"/>
</dbReference>
<evidence type="ECO:0000256" key="3">
    <source>
        <dbReference type="SAM" id="Phobius"/>
    </source>
</evidence>
<dbReference type="InterPro" id="IPR012338">
    <property type="entry name" value="Beta-lactam/transpept-like"/>
</dbReference>
<dbReference type="Gene3D" id="3.30.450.330">
    <property type="match status" value="1"/>
</dbReference>
<dbReference type="GO" id="GO:0005886">
    <property type="term" value="C:plasma membrane"/>
    <property type="evidence" value="ECO:0007669"/>
    <property type="project" value="TreeGrafter"/>
</dbReference>
<evidence type="ECO:0000256" key="1">
    <source>
        <dbReference type="ARBA" id="ARBA00004370"/>
    </source>
</evidence>
<dbReference type="PANTHER" id="PTHR30627">
    <property type="entry name" value="PEPTIDOGLYCAN D,D-TRANSPEPTIDASE"/>
    <property type="match status" value="1"/>
</dbReference>
<dbReference type="SUPFAM" id="SSF56519">
    <property type="entry name" value="Penicillin binding protein dimerisation domain"/>
    <property type="match status" value="1"/>
</dbReference>
<dbReference type="GO" id="GO:0008658">
    <property type="term" value="F:penicillin binding"/>
    <property type="evidence" value="ECO:0007669"/>
    <property type="project" value="InterPro"/>
</dbReference>
<keyword evidence="3" id="KW-0812">Transmembrane</keyword>
<dbReference type="InterPro" id="IPR001460">
    <property type="entry name" value="PCN-bd_Tpept"/>
</dbReference>
<dbReference type="SUPFAM" id="SSF56601">
    <property type="entry name" value="beta-lactamase/transpeptidase-like"/>
    <property type="match status" value="1"/>
</dbReference>
<keyword evidence="3" id="KW-1133">Transmembrane helix</keyword>
<dbReference type="Gene3D" id="3.90.1310.10">
    <property type="entry name" value="Penicillin-binding protein 2a (Domain 2)"/>
    <property type="match status" value="1"/>
</dbReference>
<evidence type="ECO:0000259" key="5">
    <source>
        <dbReference type="Pfam" id="PF03717"/>
    </source>
</evidence>
<evidence type="ECO:0000259" key="4">
    <source>
        <dbReference type="Pfam" id="PF00905"/>
    </source>
</evidence>
<reference evidence="6 7" key="1">
    <citation type="journal article" date="2016" name="Nat. Commun.">
        <title>Thousands of microbial genomes shed light on interconnected biogeochemical processes in an aquifer system.</title>
        <authorList>
            <person name="Anantharaman K."/>
            <person name="Brown C.T."/>
            <person name="Hug L.A."/>
            <person name="Sharon I."/>
            <person name="Castelle C.J."/>
            <person name="Probst A.J."/>
            <person name="Thomas B.C."/>
            <person name="Singh A."/>
            <person name="Wilkins M.J."/>
            <person name="Karaoz U."/>
            <person name="Brodie E.L."/>
            <person name="Williams K.H."/>
            <person name="Hubbard S.S."/>
            <person name="Banfield J.F."/>
        </authorList>
    </citation>
    <scope>NUCLEOTIDE SEQUENCE [LARGE SCALE GENOMIC DNA]</scope>
</reference>
<keyword evidence="2 3" id="KW-0472">Membrane</keyword>
<gene>
    <name evidence="6" type="ORF">A2803_03670</name>
</gene>
<accession>A0A1F7YVA3</accession>
<dbReference type="Pfam" id="PF03717">
    <property type="entry name" value="PBP_dimer"/>
    <property type="match status" value="1"/>
</dbReference>
<comment type="subcellular location">
    <subcellularLocation>
        <location evidence="1">Membrane</location>
    </subcellularLocation>
</comment>
<evidence type="ECO:0000313" key="7">
    <source>
        <dbReference type="Proteomes" id="UP000178870"/>
    </source>
</evidence>
<dbReference type="PANTHER" id="PTHR30627:SF1">
    <property type="entry name" value="PEPTIDOGLYCAN D,D-TRANSPEPTIDASE FTSI"/>
    <property type="match status" value="1"/>
</dbReference>
<dbReference type="InterPro" id="IPR005311">
    <property type="entry name" value="PBP_dimer"/>
</dbReference>
<dbReference type="InterPro" id="IPR050515">
    <property type="entry name" value="Beta-lactam/transpept"/>
</dbReference>
<dbReference type="EMBL" id="MGGP01000028">
    <property type="protein sequence ID" value="OGM31266.1"/>
    <property type="molecule type" value="Genomic_DNA"/>
</dbReference>
<evidence type="ECO:0000256" key="2">
    <source>
        <dbReference type="ARBA" id="ARBA00023136"/>
    </source>
</evidence>
<feature type="transmembrane region" description="Helical" evidence="3">
    <location>
        <begin position="15"/>
        <end position="34"/>
    </location>
</feature>
<feature type="domain" description="Penicillin-binding protein dimerisation" evidence="5">
    <location>
        <begin position="56"/>
        <end position="229"/>
    </location>
</feature>
<dbReference type="Gene3D" id="3.40.710.10">
    <property type="entry name" value="DD-peptidase/beta-lactamase superfamily"/>
    <property type="match status" value="1"/>
</dbReference>
<protein>
    <recommendedName>
        <fullName evidence="8">Penicillin-binding protein transpeptidase domain-containing protein</fullName>
    </recommendedName>
</protein>
<dbReference type="Proteomes" id="UP000178870">
    <property type="component" value="Unassembled WGS sequence"/>
</dbReference>
<dbReference type="Pfam" id="PF00905">
    <property type="entry name" value="Transpeptidase"/>
    <property type="match status" value="1"/>
</dbReference>
<evidence type="ECO:0000313" key="6">
    <source>
        <dbReference type="EMBL" id="OGM31266.1"/>
    </source>
</evidence>
<sequence length="594" mass="65037">MQNSKSSSFTLRVRVLYVVFLMAMLGVVLKLFYWQVVMGKELSAEGARQQQSAQEILARRGDILSSDGTWLATSTEAWLLIATRPEFSENPNLVAEKLAGLFVSKMEFKADEESETPIDADELRQEALDKETERIEDLFGNSDLVWIPLKNRVNRALREEIEKLGIPGLTFEEEEMRAYPEASAAAQTLGFVGKDDSGQDKGYFGLEGYYDSSLTGKHGFKSGETNALGIPIIFGASKVGAPVRGVDLVTHIDKSIQLLVEKYLSKGIEKYEAVSGSIIVMRPEDGAVLAMAASPAYDPDKYFDYGDEFFRNPVISDAFEPGSIFKPIIMASALDAGVVNPDTVCDICDGPYKVDKYFIRTWNNEYNPGSTMRDVIIHSDNVGMAFVGSRLGADKMYDYLTSFGFGQVTGIDLQGEVTPSLREKGTWNVVDLATASFGQGIAVTPIQMAKALSIIANGGKQITPQVVDKIQIAEDTEDLEPEVGGQVVSAETTRKITEMMIAAVKDGEAKWAVPKGFTIAGKTGTAQIPVAGHYDEEKTNASFVGFAPPYNPKFLMLITLREPQSSPWASETAAPLWFDIAKELFPYLGIQPDS</sequence>